<dbReference type="AlphaFoldDB" id="A0AAV4UEE8"/>
<accession>A0AAV4UEE8</accession>
<gene>
    <name evidence="1" type="ORF">CEXT_795801</name>
</gene>
<protein>
    <submittedName>
        <fullName evidence="1">Uncharacterized protein</fullName>
    </submittedName>
</protein>
<dbReference type="EMBL" id="BPLR01012698">
    <property type="protein sequence ID" value="GIY55920.1"/>
    <property type="molecule type" value="Genomic_DNA"/>
</dbReference>
<sequence length="93" mass="10663">MARRSCVCPSLVLSLRRDPPYQTYFVLILSGSNENQNQILPGSRKSTMSRPYVSQIKRYRSLGSLPYGQLIKPIQPYWVVDLIDIPSNLIDHI</sequence>
<dbReference type="Proteomes" id="UP001054945">
    <property type="component" value="Unassembled WGS sequence"/>
</dbReference>
<comment type="caution">
    <text evidence="1">The sequence shown here is derived from an EMBL/GenBank/DDBJ whole genome shotgun (WGS) entry which is preliminary data.</text>
</comment>
<keyword evidence="2" id="KW-1185">Reference proteome</keyword>
<evidence type="ECO:0000313" key="2">
    <source>
        <dbReference type="Proteomes" id="UP001054945"/>
    </source>
</evidence>
<proteinExistence type="predicted"/>
<reference evidence="1 2" key="1">
    <citation type="submission" date="2021-06" db="EMBL/GenBank/DDBJ databases">
        <title>Caerostris extrusa draft genome.</title>
        <authorList>
            <person name="Kono N."/>
            <person name="Arakawa K."/>
        </authorList>
    </citation>
    <scope>NUCLEOTIDE SEQUENCE [LARGE SCALE GENOMIC DNA]</scope>
</reference>
<name>A0AAV4UEE8_CAEEX</name>
<evidence type="ECO:0000313" key="1">
    <source>
        <dbReference type="EMBL" id="GIY55920.1"/>
    </source>
</evidence>
<organism evidence="1 2">
    <name type="scientific">Caerostris extrusa</name>
    <name type="common">Bark spider</name>
    <name type="synonym">Caerostris bankana</name>
    <dbReference type="NCBI Taxonomy" id="172846"/>
    <lineage>
        <taxon>Eukaryota</taxon>
        <taxon>Metazoa</taxon>
        <taxon>Ecdysozoa</taxon>
        <taxon>Arthropoda</taxon>
        <taxon>Chelicerata</taxon>
        <taxon>Arachnida</taxon>
        <taxon>Araneae</taxon>
        <taxon>Araneomorphae</taxon>
        <taxon>Entelegynae</taxon>
        <taxon>Araneoidea</taxon>
        <taxon>Araneidae</taxon>
        <taxon>Caerostris</taxon>
    </lineage>
</organism>